<dbReference type="PANTHER" id="PTHR47843">
    <property type="entry name" value="BTB DOMAIN-CONTAINING PROTEIN-RELATED"/>
    <property type="match status" value="1"/>
</dbReference>
<protein>
    <recommendedName>
        <fullName evidence="2">BTB domain-containing protein</fullName>
    </recommendedName>
</protein>
<evidence type="ECO:0000313" key="3">
    <source>
        <dbReference type="EMBL" id="TPX19041.1"/>
    </source>
</evidence>
<name>A0A507BP10_9PEZI</name>
<dbReference type="Pfam" id="PF00651">
    <property type="entry name" value="BTB"/>
    <property type="match status" value="1"/>
</dbReference>
<accession>A0A507BP10</accession>
<dbReference type="GeneID" id="41978732"/>
<dbReference type="Gene3D" id="3.30.710.10">
    <property type="entry name" value="Potassium Channel Kv1.1, Chain A"/>
    <property type="match status" value="1"/>
</dbReference>
<dbReference type="InterPro" id="IPR011333">
    <property type="entry name" value="SKP1/BTB/POZ_sf"/>
</dbReference>
<evidence type="ECO:0000259" key="2">
    <source>
        <dbReference type="PROSITE" id="PS50097"/>
    </source>
</evidence>
<gene>
    <name evidence="3" type="ORF">E0L32_011285</name>
</gene>
<feature type="compositionally biased region" description="Acidic residues" evidence="1">
    <location>
        <begin position="24"/>
        <end position="33"/>
    </location>
</feature>
<feature type="region of interest" description="Disordered" evidence="1">
    <location>
        <begin position="1"/>
        <end position="41"/>
    </location>
</feature>
<dbReference type="SUPFAM" id="SSF54695">
    <property type="entry name" value="POZ domain"/>
    <property type="match status" value="1"/>
</dbReference>
<dbReference type="STRING" id="1093900.A0A507BP10"/>
<dbReference type="PANTHER" id="PTHR47843:SF3">
    <property type="entry name" value="BTB DOMAIN-CONTAINING PROTEIN"/>
    <property type="match status" value="1"/>
</dbReference>
<dbReference type="AlphaFoldDB" id="A0A507BP10"/>
<dbReference type="RefSeq" id="XP_031000752.1">
    <property type="nucleotide sequence ID" value="XM_031133998.1"/>
</dbReference>
<reference evidence="3 4" key="1">
    <citation type="submission" date="2019-06" db="EMBL/GenBank/DDBJ databases">
        <title>Draft genome sequence of the filamentous fungus Phialemoniopsis curvata isolated from diesel fuel.</title>
        <authorList>
            <person name="Varaljay V.A."/>
            <person name="Lyon W.J."/>
            <person name="Crouch A.L."/>
            <person name="Drake C.E."/>
            <person name="Hollomon J.M."/>
            <person name="Nadeau L.J."/>
            <person name="Nunn H.S."/>
            <person name="Stevenson B.S."/>
            <person name="Bojanowski C.L."/>
            <person name="Crookes-Goodson W.J."/>
        </authorList>
    </citation>
    <scope>NUCLEOTIDE SEQUENCE [LARGE SCALE GENOMIC DNA]</scope>
    <source>
        <strain evidence="3 4">D216</strain>
    </source>
</reference>
<dbReference type="InParanoid" id="A0A507BP10"/>
<comment type="caution">
    <text evidence="3">The sequence shown here is derived from an EMBL/GenBank/DDBJ whole genome shotgun (WGS) entry which is preliminary data.</text>
</comment>
<proteinExistence type="predicted"/>
<dbReference type="InterPro" id="IPR000210">
    <property type="entry name" value="BTB/POZ_dom"/>
</dbReference>
<evidence type="ECO:0000313" key="4">
    <source>
        <dbReference type="Proteomes" id="UP000319257"/>
    </source>
</evidence>
<dbReference type="EMBL" id="SKBQ01000102">
    <property type="protein sequence ID" value="TPX19041.1"/>
    <property type="molecule type" value="Genomic_DNA"/>
</dbReference>
<dbReference type="Proteomes" id="UP000319257">
    <property type="component" value="Unassembled WGS sequence"/>
</dbReference>
<dbReference type="PROSITE" id="PS50097">
    <property type="entry name" value="BTB"/>
    <property type="match status" value="1"/>
</dbReference>
<keyword evidence="4" id="KW-1185">Reference proteome</keyword>
<dbReference type="OrthoDB" id="3926209at2759"/>
<evidence type="ECO:0000256" key="1">
    <source>
        <dbReference type="SAM" id="MobiDB-lite"/>
    </source>
</evidence>
<feature type="domain" description="BTB" evidence="2">
    <location>
        <begin position="66"/>
        <end position="134"/>
    </location>
</feature>
<organism evidence="3 4">
    <name type="scientific">Thyridium curvatum</name>
    <dbReference type="NCBI Taxonomy" id="1093900"/>
    <lineage>
        <taxon>Eukaryota</taxon>
        <taxon>Fungi</taxon>
        <taxon>Dikarya</taxon>
        <taxon>Ascomycota</taxon>
        <taxon>Pezizomycotina</taxon>
        <taxon>Sordariomycetes</taxon>
        <taxon>Sordariomycetidae</taxon>
        <taxon>Thyridiales</taxon>
        <taxon>Thyridiaceae</taxon>
        <taxon>Thyridium</taxon>
    </lineage>
</organism>
<dbReference type="CDD" id="cd18186">
    <property type="entry name" value="BTB_POZ_ZBTB_KLHL-like"/>
    <property type="match status" value="1"/>
</dbReference>
<sequence>MADSVHDEEVLADAPANPTPEVEMAGDGEGEEEPSGRAALPFAEAEVEEGETPRPSFTSFLTSPIVTLLVGNSGQETVITAHQALLTQSPYFREACAEFTDDGSPRQIDLADHDIDAMGCFLEFLYTGDYFPKKIPGQRQLETDPSLPKVDETGDQLLKHARVYTLAEKFQMPQLKQLSSSKIHCVNSTAKGEIAYARYVYAHTPKEDNSIRAPVAKFWAMRSHTLRAEAEEEFRALCLEHPQFGYDVLTLVLDEKLKRERNDKLAPAVGSARKRARHSSNA</sequence>